<dbReference type="EMBL" id="MT143993">
    <property type="protein sequence ID" value="QJA45615.1"/>
    <property type="molecule type" value="Genomic_DNA"/>
</dbReference>
<dbReference type="CDD" id="cd02012">
    <property type="entry name" value="TPP_TK"/>
    <property type="match status" value="1"/>
</dbReference>
<feature type="domain" description="Transketolase N-terminal" evidence="4">
    <location>
        <begin position="9"/>
        <end position="257"/>
    </location>
</feature>
<organism evidence="5">
    <name type="scientific">viral metagenome</name>
    <dbReference type="NCBI Taxonomy" id="1070528"/>
    <lineage>
        <taxon>unclassified sequences</taxon>
        <taxon>metagenomes</taxon>
        <taxon>organismal metagenomes</taxon>
    </lineage>
</organism>
<dbReference type="Pfam" id="PF00456">
    <property type="entry name" value="Transketolase_N"/>
    <property type="match status" value="1"/>
</dbReference>
<proteinExistence type="inferred from homology"/>
<accession>A0A6H1ZED2</accession>
<protein>
    <submittedName>
        <fullName evidence="5">Putative transketolase domain containing protein</fullName>
    </submittedName>
</protein>
<dbReference type="InterPro" id="IPR029061">
    <property type="entry name" value="THDP-binding"/>
</dbReference>
<dbReference type="InterPro" id="IPR005474">
    <property type="entry name" value="Transketolase_N"/>
</dbReference>
<reference evidence="5" key="1">
    <citation type="submission" date="2020-03" db="EMBL/GenBank/DDBJ databases">
        <title>The deep terrestrial virosphere.</title>
        <authorList>
            <person name="Holmfeldt K."/>
            <person name="Nilsson E."/>
            <person name="Simone D."/>
            <person name="Lopez-Fernandez M."/>
            <person name="Wu X."/>
            <person name="de Brujin I."/>
            <person name="Lundin D."/>
            <person name="Andersson A."/>
            <person name="Bertilsson S."/>
            <person name="Dopson M."/>
        </authorList>
    </citation>
    <scope>NUCLEOTIDE SEQUENCE</scope>
    <source>
        <strain evidence="5">TM448A00260</strain>
    </source>
</reference>
<evidence type="ECO:0000256" key="3">
    <source>
        <dbReference type="ARBA" id="ARBA00023052"/>
    </source>
</evidence>
<comment type="cofactor">
    <cofactor evidence="1">
        <name>thiamine diphosphate</name>
        <dbReference type="ChEBI" id="CHEBI:58937"/>
    </cofactor>
</comment>
<dbReference type="SUPFAM" id="SSF52518">
    <property type="entry name" value="Thiamin diphosphate-binding fold (THDP-binding)"/>
    <property type="match status" value="1"/>
</dbReference>
<gene>
    <name evidence="5" type="ORF">TM448A00260_0044</name>
</gene>
<dbReference type="Gene3D" id="3.40.50.970">
    <property type="match status" value="1"/>
</dbReference>
<keyword evidence="3" id="KW-0786">Thiamine pyrophosphate</keyword>
<dbReference type="AlphaFoldDB" id="A0A6H1ZED2"/>
<dbReference type="PANTHER" id="PTHR47514">
    <property type="entry name" value="TRANSKETOLASE N-TERMINAL SECTION-RELATED"/>
    <property type="match status" value="1"/>
</dbReference>
<evidence type="ECO:0000256" key="2">
    <source>
        <dbReference type="ARBA" id="ARBA00007131"/>
    </source>
</evidence>
<evidence type="ECO:0000259" key="4">
    <source>
        <dbReference type="Pfam" id="PF00456"/>
    </source>
</evidence>
<evidence type="ECO:0000313" key="5">
    <source>
        <dbReference type="EMBL" id="QJA45615.1"/>
    </source>
</evidence>
<evidence type="ECO:0000256" key="1">
    <source>
        <dbReference type="ARBA" id="ARBA00001964"/>
    </source>
</evidence>
<comment type="similarity">
    <text evidence="2">Belongs to the transketolase family.</text>
</comment>
<sequence>MNYREEALTARKTVMDMIFYTQKSHIGSNLSCIDILTVLFNTADITRSLSENEDRIIAGKGWIAASFYYFLAQKGVIDKKDLDRFCQDGEKEYIGLLEPSVNGVHCATGSIGMGLPFGTGMALAKKIKGNRGRVFVLEGDGGMQCGMTWEAVMIAAQNKLDNLVLIIDRNGLQAMGESKDIINGDDLDKKLSAFGWETEVINGHDFSEITKALQIKPKRRPVAIIADTIKGKGVSFMENQVKYHYCPPDAQQYEQAMKEFNE</sequence>
<dbReference type="PANTHER" id="PTHR47514:SF1">
    <property type="entry name" value="TRANSKETOLASE N-TERMINAL SECTION-RELATED"/>
    <property type="match status" value="1"/>
</dbReference>
<name>A0A6H1ZED2_9ZZZZ</name>